<gene>
    <name evidence="1" type="ORF">SAMN05421870_108292</name>
</gene>
<dbReference type="InterPro" id="IPR007263">
    <property type="entry name" value="DCC1-like"/>
</dbReference>
<dbReference type="EMBL" id="FOGO01000008">
    <property type="protein sequence ID" value="SES09743.1"/>
    <property type="molecule type" value="Genomic_DNA"/>
</dbReference>
<keyword evidence="2" id="KW-1185">Reference proteome</keyword>
<name>A0A1H9UL68_9ACTN</name>
<evidence type="ECO:0000313" key="2">
    <source>
        <dbReference type="Proteomes" id="UP000182841"/>
    </source>
</evidence>
<organism evidence="1 2">
    <name type="scientific">Streptomyces qinglanensis</name>
    <dbReference type="NCBI Taxonomy" id="943816"/>
    <lineage>
        <taxon>Bacteria</taxon>
        <taxon>Bacillati</taxon>
        <taxon>Actinomycetota</taxon>
        <taxon>Actinomycetes</taxon>
        <taxon>Kitasatosporales</taxon>
        <taxon>Streptomycetaceae</taxon>
        <taxon>Streptomyces</taxon>
    </lineage>
</organism>
<dbReference type="OrthoDB" id="9813713at2"/>
<proteinExistence type="predicted"/>
<dbReference type="Pfam" id="PF04134">
    <property type="entry name" value="DCC1-like"/>
    <property type="match status" value="1"/>
</dbReference>
<dbReference type="AlphaFoldDB" id="A0A1H9UL68"/>
<dbReference type="GO" id="GO:0015035">
    <property type="term" value="F:protein-disulfide reductase activity"/>
    <property type="evidence" value="ECO:0007669"/>
    <property type="project" value="InterPro"/>
</dbReference>
<reference evidence="2" key="1">
    <citation type="submission" date="2016-10" db="EMBL/GenBank/DDBJ databases">
        <authorList>
            <person name="Varghese N."/>
            <person name="Submissions S."/>
        </authorList>
    </citation>
    <scope>NUCLEOTIDE SEQUENCE [LARGE SCALE GENOMIC DNA]</scope>
    <source>
        <strain evidence="2">CGMCC 4.6825</strain>
    </source>
</reference>
<evidence type="ECO:0000313" key="1">
    <source>
        <dbReference type="EMBL" id="SES09743.1"/>
    </source>
</evidence>
<protein>
    <submittedName>
        <fullName evidence="1">Predicted thiol-disulfide oxidoreductase YuxK, DCC family</fullName>
    </submittedName>
</protein>
<dbReference type="Proteomes" id="UP000182841">
    <property type="component" value="Unassembled WGS sequence"/>
</dbReference>
<sequence>MRTRPLPSGPRVPSGHPSRSVRPVLVYDGDCAFCTAAVRFGERHVRPRCANEPWQSADLAALGITRERAEHEVLWVTPTGTVYGGAQAVAKALLSADGGWTVAGAVLTLPPFRWVAHLGYRLIAANRHRLPGGTAACAVTRPGDEPGDAAR</sequence>
<accession>A0A1H9UL68</accession>
<dbReference type="RefSeq" id="WP_079171982.1">
    <property type="nucleotide sequence ID" value="NZ_FOGO01000008.1"/>
</dbReference>
<dbReference type="STRING" id="943816.AN217_06465"/>